<dbReference type="AlphaFoldDB" id="A0A419NEK8"/>
<reference evidence="1 2" key="1">
    <citation type="submission" date="2018-09" db="EMBL/GenBank/DDBJ databases">
        <authorList>
            <person name="Le Fleche-Mateos A."/>
        </authorList>
    </citation>
    <scope>NUCLEOTIDE SEQUENCE [LARGE SCALE GENOMIC DNA]</scope>
    <source>
        <strain evidence="1 2">DSM 27399</strain>
    </source>
</reference>
<dbReference type="OrthoDB" id="6505414at2"/>
<comment type="caution">
    <text evidence="1">The sequence shown here is derived from an EMBL/GenBank/DDBJ whole genome shotgun (WGS) entry which is preliminary data.</text>
</comment>
<dbReference type="EMBL" id="RAHH01000002">
    <property type="protein sequence ID" value="RJT47200.1"/>
    <property type="molecule type" value="Genomic_DNA"/>
</dbReference>
<proteinExistence type="predicted"/>
<accession>A0A419NEK8</accession>
<protein>
    <submittedName>
        <fullName evidence="1">Thioredoxin reductase</fullName>
    </submittedName>
</protein>
<evidence type="ECO:0000313" key="1">
    <source>
        <dbReference type="EMBL" id="RJT47200.1"/>
    </source>
</evidence>
<dbReference type="Proteomes" id="UP000284908">
    <property type="component" value="Unassembled WGS sequence"/>
</dbReference>
<evidence type="ECO:0000313" key="2">
    <source>
        <dbReference type="Proteomes" id="UP000284908"/>
    </source>
</evidence>
<organism evidence="1 2">
    <name type="scientific">Rahnella woolbedingensis</name>
    <dbReference type="NCBI Taxonomy" id="1510574"/>
    <lineage>
        <taxon>Bacteria</taxon>
        <taxon>Pseudomonadati</taxon>
        <taxon>Pseudomonadota</taxon>
        <taxon>Gammaproteobacteria</taxon>
        <taxon>Enterobacterales</taxon>
        <taxon>Yersiniaceae</taxon>
        <taxon>Rahnella</taxon>
    </lineage>
</organism>
<keyword evidence="2" id="KW-1185">Reference proteome</keyword>
<sequence length="67" mass="7550">MNINFECKDIQVRPGYRAGEVKVTATDAALFGHVDDKQILNQLDIKEVLEWLDTQGYLVALKQEDAA</sequence>
<name>A0A419NEK8_9GAMM</name>
<gene>
    <name evidence="1" type="ORF">D6C13_02230</name>
</gene>
<dbReference type="RefSeq" id="WP_120131212.1">
    <property type="nucleotide sequence ID" value="NZ_RAHH01000002.1"/>
</dbReference>